<feature type="compositionally biased region" description="Low complexity" evidence="5">
    <location>
        <begin position="673"/>
        <end position="705"/>
    </location>
</feature>
<gene>
    <name evidence="7" type="ORF">B0T10DRAFT_607868</name>
</gene>
<keyword evidence="2 4" id="KW-0863">Zinc-finger</keyword>
<dbReference type="InterPro" id="IPR001841">
    <property type="entry name" value="Znf_RING"/>
</dbReference>
<name>A0A9P8W1V5_9HYPO</name>
<evidence type="ECO:0000256" key="1">
    <source>
        <dbReference type="ARBA" id="ARBA00022723"/>
    </source>
</evidence>
<evidence type="ECO:0000256" key="5">
    <source>
        <dbReference type="SAM" id="MobiDB-lite"/>
    </source>
</evidence>
<feature type="compositionally biased region" description="Pro residues" evidence="5">
    <location>
        <begin position="746"/>
        <end position="760"/>
    </location>
</feature>
<dbReference type="InterPro" id="IPR017907">
    <property type="entry name" value="Znf_RING_CS"/>
</dbReference>
<organism evidence="7 8">
    <name type="scientific">Thelonectria olida</name>
    <dbReference type="NCBI Taxonomy" id="1576542"/>
    <lineage>
        <taxon>Eukaryota</taxon>
        <taxon>Fungi</taxon>
        <taxon>Dikarya</taxon>
        <taxon>Ascomycota</taxon>
        <taxon>Pezizomycotina</taxon>
        <taxon>Sordariomycetes</taxon>
        <taxon>Hypocreomycetidae</taxon>
        <taxon>Hypocreales</taxon>
        <taxon>Nectriaceae</taxon>
        <taxon>Thelonectria</taxon>
    </lineage>
</organism>
<feature type="region of interest" description="Disordered" evidence="5">
    <location>
        <begin position="1"/>
        <end position="49"/>
    </location>
</feature>
<feature type="compositionally biased region" description="Basic and acidic residues" evidence="5">
    <location>
        <begin position="18"/>
        <end position="37"/>
    </location>
</feature>
<evidence type="ECO:0000256" key="4">
    <source>
        <dbReference type="PROSITE-ProRule" id="PRU00175"/>
    </source>
</evidence>
<evidence type="ECO:0000256" key="3">
    <source>
        <dbReference type="ARBA" id="ARBA00022833"/>
    </source>
</evidence>
<dbReference type="InterPro" id="IPR013083">
    <property type="entry name" value="Znf_RING/FYVE/PHD"/>
</dbReference>
<evidence type="ECO:0000259" key="6">
    <source>
        <dbReference type="PROSITE" id="PS50089"/>
    </source>
</evidence>
<reference evidence="7 8" key="1">
    <citation type="journal article" date="2021" name="Nat. Commun.">
        <title>Genetic determinants of endophytism in the Arabidopsis root mycobiome.</title>
        <authorList>
            <person name="Mesny F."/>
            <person name="Miyauchi S."/>
            <person name="Thiergart T."/>
            <person name="Pickel B."/>
            <person name="Atanasova L."/>
            <person name="Karlsson M."/>
            <person name="Huettel B."/>
            <person name="Barry K.W."/>
            <person name="Haridas S."/>
            <person name="Chen C."/>
            <person name="Bauer D."/>
            <person name="Andreopoulos W."/>
            <person name="Pangilinan J."/>
            <person name="LaButti K."/>
            <person name="Riley R."/>
            <person name="Lipzen A."/>
            <person name="Clum A."/>
            <person name="Drula E."/>
            <person name="Henrissat B."/>
            <person name="Kohler A."/>
            <person name="Grigoriev I.V."/>
            <person name="Martin F.M."/>
            <person name="Hacquard S."/>
        </authorList>
    </citation>
    <scope>NUCLEOTIDE SEQUENCE [LARGE SCALE GENOMIC DNA]</scope>
    <source>
        <strain evidence="7 8">MPI-CAGE-CH-0241</strain>
    </source>
</reference>
<dbReference type="PROSITE" id="PS50089">
    <property type="entry name" value="ZF_RING_2"/>
    <property type="match status" value="1"/>
</dbReference>
<evidence type="ECO:0000256" key="2">
    <source>
        <dbReference type="ARBA" id="ARBA00022771"/>
    </source>
</evidence>
<dbReference type="AlphaFoldDB" id="A0A9P8W1V5"/>
<dbReference type="Proteomes" id="UP000777438">
    <property type="component" value="Unassembled WGS sequence"/>
</dbReference>
<keyword evidence="1" id="KW-0479">Metal-binding</keyword>
<proteinExistence type="predicted"/>
<evidence type="ECO:0000313" key="7">
    <source>
        <dbReference type="EMBL" id="KAH6887105.1"/>
    </source>
</evidence>
<dbReference type="PANTHER" id="PTHR24216">
    <property type="entry name" value="PAXILLIN-RELATED"/>
    <property type="match status" value="1"/>
</dbReference>
<keyword evidence="8" id="KW-1185">Reference proteome</keyword>
<feature type="compositionally biased region" description="Basic residues" evidence="5">
    <location>
        <begin position="1"/>
        <end position="10"/>
    </location>
</feature>
<evidence type="ECO:0000313" key="8">
    <source>
        <dbReference type="Proteomes" id="UP000777438"/>
    </source>
</evidence>
<dbReference type="EMBL" id="JAGPYM010000015">
    <property type="protein sequence ID" value="KAH6887105.1"/>
    <property type="molecule type" value="Genomic_DNA"/>
</dbReference>
<dbReference type="PROSITE" id="PS00518">
    <property type="entry name" value="ZF_RING_1"/>
    <property type="match status" value="1"/>
</dbReference>
<dbReference type="GO" id="GO:0008270">
    <property type="term" value="F:zinc ion binding"/>
    <property type="evidence" value="ECO:0007669"/>
    <property type="project" value="UniProtKB-KW"/>
</dbReference>
<dbReference type="OrthoDB" id="1658288at2759"/>
<feature type="domain" description="RING-type" evidence="6">
    <location>
        <begin position="933"/>
        <end position="973"/>
    </location>
</feature>
<feature type="region of interest" description="Disordered" evidence="5">
    <location>
        <begin position="665"/>
        <end position="814"/>
    </location>
</feature>
<dbReference type="SUPFAM" id="SSF57850">
    <property type="entry name" value="RING/U-box"/>
    <property type="match status" value="1"/>
</dbReference>
<comment type="caution">
    <text evidence="7">The sequence shown here is derived from an EMBL/GenBank/DDBJ whole genome shotgun (WGS) entry which is preliminary data.</text>
</comment>
<protein>
    <recommendedName>
        <fullName evidence="6">RING-type domain-containing protein</fullName>
    </recommendedName>
</protein>
<accession>A0A9P8W1V5</accession>
<keyword evidence="3" id="KW-0862">Zinc</keyword>
<sequence length="1042" mass="114250">MRKLVAKFKGSRGGGKVSKKEIVHDDDHDDEESHKQVIESPRPAPAPHPVYDPQYNNPVSPVEPHDDVGTFSGFDSWLSSFTPDPHSTNVAEMPVQPVHSQVLTLEGFPPGDYMNLSLGGLRKPSHAHKFNVTIRGPWYITLKQLLKLLKDNNYEEPVSAKHAGLALPDWNPDHAMPKDFQILAADGPSCYDMDAESGLLINKDEPIGHFTENLRRLIIRCKDDKVVATSFPAELEISFNRTLRLPEDGRLHNQPSGVSRIPVMNIAGISKKLLSSGNASLMDMARKGGVFFPLYQREAMFLSFKATNDNFAVRPFVGGVNAVSGLPWNTPPHHRPSKQDYVSVPPQEYLDGIAVGQETVKQFIAMPLGSGYSVEKQVTGKEDVGGMQLEIIPGNHWHVSARGVEQFSPHETARRLDVSSVVLSWVITDWPSPGSKDETAFEESRKASKWIQEHRPVYMRHLYYSQINEYSQTGYGYQQHSVPSRSVPWRPGADVYMTAVYRLNLTLAYEEDGNHRTMHVEWPPWWTLQACILERSQAGAKIMGHDLDGERFILYYQGKGLGASTLQEQGVEDNSIIQVTLRHPPQSTYSGGYYGSAYHSEPVQMPSPPQELNQAYLTNSAPHYSQHPGKYYEPLPLSDAPRPSIMSELAHTAANIKDSAASAVFPWKKRRSAQPPSSGAMGGPQMSSPPMSTPQQQMSAPQRMSSPPPMSARPPQMSASHQMAPPPMMPMPATNPYSSPPRFDAAPPPMASPPNAPRPMMPSSILQQEAYAPSSPSVSSPGRTYSNSPMPDTPTSYGSTPMHSPPPAQSHARPIDQTGWAMGIAAGSRIRQLINKDPFSAAAWCKGRATILSIQILNSVAFERLTGMLAPPSPITPQMYKHQGLPFFASYGEGADVDGGHNLAGVRSVGEVDAAGGNIQLGASLNSSSKVGCTSCAVMLCDSILRPCNHTFCTPCITHYMTYGDSLFCRICQTRATNLIGFSAPMALPGEDRVDFSSTKVITTEPYGGDLGFQSIYELDGGTYVPLQQETLQQPTAYELPV</sequence>
<dbReference type="PANTHER" id="PTHR24216:SF65">
    <property type="entry name" value="PAXILLIN-LIKE PROTEIN 1"/>
    <property type="match status" value="1"/>
</dbReference>
<feature type="compositionally biased region" description="Polar residues" evidence="5">
    <location>
        <begin position="782"/>
        <end position="802"/>
    </location>
</feature>
<dbReference type="Gene3D" id="3.30.40.10">
    <property type="entry name" value="Zinc/RING finger domain, C3HC4 (zinc finger)"/>
    <property type="match status" value="1"/>
</dbReference>